<proteinExistence type="predicted"/>
<accession>A0AA88PHE3</accession>
<dbReference type="EMBL" id="JAUYZG010000018">
    <property type="protein sequence ID" value="KAK2881706.1"/>
    <property type="molecule type" value="Genomic_DNA"/>
</dbReference>
<feature type="compositionally biased region" description="Gly residues" evidence="1">
    <location>
        <begin position="24"/>
        <end position="41"/>
    </location>
</feature>
<evidence type="ECO:0000256" key="1">
    <source>
        <dbReference type="SAM" id="MobiDB-lite"/>
    </source>
</evidence>
<dbReference type="Proteomes" id="UP001187343">
    <property type="component" value="Unassembled WGS sequence"/>
</dbReference>
<evidence type="ECO:0000313" key="2">
    <source>
        <dbReference type="EMBL" id="KAK2881706.1"/>
    </source>
</evidence>
<comment type="caution">
    <text evidence="2">The sequence shown here is derived from an EMBL/GenBank/DDBJ whole genome shotgun (WGS) entry which is preliminary data.</text>
</comment>
<reference evidence="2" key="1">
    <citation type="submission" date="2023-08" db="EMBL/GenBank/DDBJ databases">
        <title>Chromosome-level Genome Assembly of mud carp (Cirrhinus molitorella).</title>
        <authorList>
            <person name="Liu H."/>
        </authorList>
    </citation>
    <scope>NUCLEOTIDE SEQUENCE</scope>
    <source>
        <strain evidence="2">Prfri</strain>
        <tissue evidence="2">Muscle</tissue>
    </source>
</reference>
<protein>
    <submittedName>
        <fullName evidence="2">Uncharacterized protein</fullName>
    </submittedName>
</protein>
<evidence type="ECO:0000313" key="3">
    <source>
        <dbReference type="Proteomes" id="UP001187343"/>
    </source>
</evidence>
<feature type="region of interest" description="Disordered" evidence="1">
    <location>
        <begin position="1"/>
        <end position="64"/>
    </location>
</feature>
<name>A0AA88PHE3_9TELE</name>
<dbReference type="AlphaFoldDB" id="A0AA88PHE3"/>
<gene>
    <name evidence="2" type="ORF">Q8A67_018974</name>
</gene>
<sequence length="126" mass="13899">MAVGTRGGDRGNKTVLTRQSGALDGRGGHTGTGWTGRGMLGGPLEAERKTADGQDYSGLKYSHDSLRESRPEKLHLLGQFSIRRQTAGNTDKRTRHVRLHVFRGGHRQIRDRDAAKTVLTMTVYDL</sequence>
<organism evidence="2 3">
    <name type="scientific">Cirrhinus molitorella</name>
    <name type="common">mud carp</name>
    <dbReference type="NCBI Taxonomy" id="172907"/>
    <lineage>
        <taxon>Eukaryota</taxon>
        <taxon>Metazoa</taxon>
        <taxon>Chordata</taxon>
        <taxon>Craniata</taxon>
        <taxon>Vertebrata</taxon>
        <taxon>Euteleostomi</taxon>
        <taxon>Actinopterygii</taxon>
        <taxon>Neopterygii</taxon>
        <taxon>Teleostei</taxon>
        <taxon>Ostariophysi</taxon>
        <taxon>Cypriniformes</taxon>
        <taxon>Cyprinidae</taxon>
        <taxon>Labeoninae</taxon>
        <taxon>Labeonini</taxon>
        <taxon>Cirrhinus</taxon>
    </lineage>
</organism>
<keyword evidence="3" id="KW-1185">Reference proteome</keyword>